<reference evidence="2" key="1">
    <citation type="journal article" date="2010" name="Nat. Biotechnol.">
        <title>Draft genome sequence of the oilseed species Ricinus communis.</title>
        <authorList>
            <person name="Chan A.P."/>
            <person name="Crabtree J."/>
            <person name="Zhao Q."/>
            <person name="Lorenzi H."/>
            <person name="Orvis J."/>
            <person name="Puiu D."/>
            <person name="Melake-Berhan A."/>
            <person name="Jones K.M."/>
            <person name="Redman J."/>
            <person name="Chen G."/>
            <person name="Cahoon E.B."/>
            <person name="Gedil M."/>
            <person name="Stanke M."/>
            <person name="Haas B.J."/>
            <person name="Wortman J.R."/>
            <person name="Fraser-Liggett C.M."/>
            <person name="Ravel J."/>
            <person name="Rabinowicz P.D."/>
        </authorList>
    </citation>
    <scope>NUCLEOTIDE SEQUENCE [LARGE SCALE GENOMIC DNA]</scope>
    <source>
        <strain evidence="2">cv. Hale</strain>
    </source>
</reference>
<accession>B9RHI2</accession>
<dbReference type="AlphaFoldDB" id="B9RHI2"/>
<keyword evidence="2" id="KW-1185">Reference proteome</keyword>
<proteinExistence type="predicted"/>
<dbReference type="EMBL" id="EQ973779">
    <property type="protein sequence ID" value="EEF49192.1"/>
    <property type="molecule type" value="Genomic_DNA"/>
</dbReference>
<dbReference type="Proteomes" id="UP000008311">
    <property type="component" value="Unassembled WGS sequence"/>
</dbReference>
<dbReference type="InParanoid" id="B9RHI2"/>
<organism evidence="1 2">
    <name type="scientific">Ricinus communis</name>
    <name type="common">Castor bean</name>
    <dbReference type="NCBI Taxonomy" id="3988"/>
    <lineage>
        <taxon>Eukaryota</taxon>
        <taxon>Viridiplantae</taxon>
        <taxon>Streptophyta</taxon>
        <taxon>Embryophyta</taxon>
        <taxon>Tracheophyta</taxon>
        <taxon>Spermatophyta</taxon>
        <taxon>Magnoliopsida</taxon>
        <taxon>eudicotyledons</taxon>
        <taxon>Gunneridae</taxon>
        <taxon>Pentapetalae</taxon>
        <taxon>rosids</taxon>
        <taxon>fabids</taxon>
        <taxon>Malpighiales</taxon>
        <taxon>Euphorbiaceae</taxon>
        <taxon>Acalyphoideae</taxon>
        <taxon>Acalypheae</taxon>
        <taxon>Ricinus</taxon>
    </lineage>
</organism>
<evidence type="ECO:0000313" key="1">
    <source>
        <dbReference type="EMBL" id="EEF49192.1"/>
    </source>
</evidence>
<protein>
    <submittedName>
        <fullName evidence="1">Uncharacterized protein</fullName>
    </submittedName>
</protein>
<evidence type="ECO:0000313" key="2">
    <source>
        <dbReference type="Proteomes" id="UP000008311"/>
    </source>
</evidence>
<sequence length="104" mass="11492">MAEGDALEGLNKKKLIKEKRVGPVEVGYSIDLKLNEVENLKFEMGHDIGPKKNNVQGSGFKSQKLKKLAQTKVVDSAREGNEGQINVEVEIIYDKAGPRLSNLQ</sequence>
<name>B9RHI2_RICCO</name>
<gene>
    <name evidence="1" type="ORF">RCOM_1527490</name>
</gene>